<dbReference type="GO" id="GO:0006935">
    <property type="term" value="P:chemotaxis"/>
    <property type="evidence" value="ECO:0007669"/>
    <property type="project" value="UniProtKB-UniRule"/>
</dbReference>
<dbReference type="SMART" id="SM00138">
    <property type="entry name" value="MeTrc"/>
    <property type="match status" value="1"/>
</dbReference>
<keyword evidence="14" id="KW-1185">Reference proteome</keyword>
<dbReference type="GO" id="GO:0008983">
    <property type="term" value="F:protein-glutamate O-methyltransferase activity"/>
    <property type="evidence" value="ECO:0007669"/>
    <property type="project" value="UniProtKB-EC"/>
</dbReference>
<accession>A0A2H3KKM4</accession>
<feature type="active site" evidence="7">
    <location>
        <position position="156"/>
    </location>
</feature>
<feature type="domain" description="CheR-type methyltransferase" evidence="12">
    <location>
        <begin position="227"/>
        <end position="490"/>
    </location>
</feature>
<dbReference type="Pfam" id="PF01739">
    <property type="entry name" value="CheR"/>
    <property type="match status" value="1"/>
</dbReference>
<dbReference type="EMBL" id="LYXE01000096">
    <property type="protein sequence ID" value="PDV98497.1"/>
    <property type="molecule type" value="Genomic_DNA"/>
</dbReference>
<dbReference type="Gene3D" id="3.30.565.10">
    <property type="entry name" value="Histidine kinase-like ATPase, C-terminal domain"/>
    <property type="match status" value="1"/>
</dbReference>
<keyword evidence="5" id="KW-0949">S-adenosyl-L-methionine</keyword>
<protein>
    <recommendedName>
        <fullName evidence="2">protein-glutamate O-methyltransferase</fullName>
        <ecNumber evidence="2">2.1.1.80</ecNumber>
    </recommendedName>
</protein>
<dbReference type="Pfam" id="PF07730">
    <property type="entry name" value="HisKA_3"/>
    <property type="match status" value="1"/>
</dbReference>
<dbReference type="InterPro" id="IPR036804">
    <property type="entry name" value="CheR_N_sf"/>
</dbReference>
<evidence type="ECO:0000256" key="5">
    <source>
        <dbReference type="ARBA" id="ARBA00022691"/>
    </source>
</evidence>
<feature type="region of interest" description="Disordered" evidence="9">
    <location>
        <begin position="1"/>
        <end position="30"/>
    </location>
</feature>
<evidence type="ECO:0000256" key="8">
    <source>
        <dbReference type="SAM" id="Coils"/>
    </source>
</evidence>
<dbReference type="InterPro" id="IPR035909">
    <property type="entry name" value="CheB_C"/>
</dbReference>
<dbReference type="InterPro" id="IPR003594">
    <property type="entry name" value="HATPase_dom"/>
</dbReference>
<dbReference type="InterPro" id="IPR035965">
    <property type="entry name" value="PAS-like_dom_sf"/>
</dbReference>
<dbReference type="GO" id="GO:0000156">
    <property type="term" value="F:phosphorelay response regulator activity"/>
    <property type="evidence" value="ECO:0007669"/>
    <property type="project" value="InterPro"/>
</dbReference>
<feature type="active site" evidence="7">
    <location>
        <position position="37"/>
    </location>
</feature>
<dbReference type="PANTHER" id="PTHR24422">
    <property type="entry name" value="CHEMOTAXIS PROTEIN METHYLTRANSFERASE"/>
    <property type="match status" value="1"/>
</dbReference>
<evidence type="ECO:0000256" key="2">
    <source>
        <dbReference type="ARBA" id="ARBA00012534"/>
    </source>
</evidence>
<dbReference type="PANTHER" id="PTHR24422:SF27">
    <property type="entry name" value="PROTEIN-GLUTAMATE O-METHYLTRANSFERASE"/>
    <property type="match status" value="1"/>
</dbReference>
<keyword evidence="6" id="KW-0418">Kinase</keyword>
<dbReference type="SUPFAM" id="SSF52738">
    <property type="entry name" value="Methylesterase CheB, C-terminal domain"/>
    <property type="match status" value="1"/>
</dbReference>
<dbReference type="Gene3D" id="3.30.450.20">
    <property type="entry name" value="PAS domain"/>
    <property type="match status" value="1"/>
</dbReference>
<dbReference type="Pfam" id="PF01339">
    <property type="entry name" value="CheB_methylest"/>
    <property type="match status" value="1"/>
</dbReference>
<comment type="caution">
    <text evidence="13">The sequence shown here is derived from an EMBL/GenBank/DDBJ whole genome shotgun (WGS) entry which is preliminary data.</text>
</comment>
<dbReference type="InterPro" id="IPR029063">
    <property type="entry name" value="SAM-dependent_MTases_sf"/>
</dbReference>
<dbReference type="Gene3D" id="3.40.50.150">
    <property type="entry name" value="Vaccinia Virus protein VP39"/>
    <property type="match status" value="1"/>
</dbReference>
<dbReference type="EC" id="2.1.1.80" evidence="2"/>
<evidence type="ECO:0000313" key="14">
    <source>
        <dbReference type="Proteomes" id="UP000220922"/>
    </source>
</evidence>
<keyword evidence="8" id="KW-0175">Coiled coil</keyword>
<dbReference type="AlphaFoldDB" id="A0A2H3KKM4"/>
<evidence type="ECO:0000259" key="11">
    <source>
        <dbReference type="PROSITE" id="PS50122"/>
    </source>
</evidence>
<proteinExistence type="predicted"/>
<keyword evidence="7" id="KW-0145">Chemotaxis</keyword>
<dbReference type="SUPFAM" id="SSF47757">
    <property type="entry name" value="Chemotaxis receptor methyltransferase CheR, N-terminal domain"/>
    <property type="match status" value="1"/>
</dbReference>
<keyword evidence="7" id="KW-0378">Hydrolase</keyword>
<dbReference type="GO" id="GO:0005737">
    <property type="term" value="C:cytoplasm"/>
    <property type="evidence" value="ECO:0007669"/>
    <property type="project" value="InterPro"/>
</dbReference>
<keyword evidence="4" id="KW-0808">Transferase</keyword>
<feature type="active site" evidence="7">
    <location>
        <position position="64"/>
    </location>
</feature>
<dbReference type="SMART" id="SM00387">
    <property type="entry name" value="HATPase_c"/>
    <property type="match status" value="1"/>
</dbReference>
<evidence type="ECO:0000256" key="6">
    <source>
        <dbReference type="ARBA" id="ARBA00022777"/>
    </source>
</evidence>
<dbReference type="Gene3D" id="3.40.50.180">
    <property type="entry name" value="Methylesterase CheB, C-terminal domain"/>
    <property type="match status" value="1"/>
</dbReference>
<reference evidence="13 14" key="1">
    <citation type="submission" date="2016-05" db="EMBL/GenBank/DDBJ databases">
        <authorList>
            <person name="Lavstsen T."/>
            <person name="Jespersen J.S."/>
        </authorList>
    </citation>
    <scope>NUCLEOTIDE SEQUENCE [LARGE SCALE GENOMIC DNA]</scope>
    <source>
        <strain evidence="13 14">B7-9</strain>
    </source>
</reference>
<dbReference type="PROSITE" id="PS50109">
    <property type="entry name" value="HIS_KIN"/>
    <property type="match status" value="1"/>
</dbReference>
<dbReference type="GO" id="GO:0016020">
    <property type="term" value="C:membrane"/>
    <property type="evidence" value="ECO:0007669"/>
    <property type="project" value="InterPro"/>
</dbReference>
<dbReference type="InterPro" id="IPR022642">
    <property type="entry name" value="CheR_C"/>
</dbReference>
<dbReference type="PRINTS" id="PR00996">
    <property type="entry name" value="CHERMTFRASE"/>
</dbReference>
<dbReference type="GO" id="GO:0032259">
    <property type="term" value="P:methylation"/>
    <property type="evidence" value="ECO:0007669"/>
    <property type="project" value="UniProtKB-KW"/>
</dbReference>
<dbReference type="RefSeq" id="WP_172450939.1">
    <property type="nucleotide sequence ID" value="NZ_LYXE01000096.1"/>
</dbReference>
<gene>
    <name evidence="13" type="ORF">A9Q02_15005</name>
</gene>
<dbReference type="InterPro" id="IPR000780">
    <property type="entry name" value="CheR_MeTrfase"/>
</dbReference>
<evidence type="ECO:0000256" key="1">
    <source>
        <dbReference type="ARBA" id="ARBA00001541"/>
    </source>
</evidence>
<dbReference type="InterPro" id="IPR011712">
    <property type="entry name" value="Sig_transdc_His_kin_sub3_dim/P"/>
</dbReference>
<evidence type="ECO:0000256" key="3">
    <source>
        <dbReference type="ARBA" id="ARBA00022603"/>
    </source>
</evidence>
<dbReference type="Pfam" id="PF02518">
    <property type="entry name" value="HATPase_c"/>
    <property type="match status" value="1"/>
</dbReference>
<evidence type="ECO:0000259" key="10">
    <source>
        <dbReference type="PROSITE" id="PS50109"/>
    </source>
</evidence>
<dbReference type="SUPFAM" id="SSF55874">
    <property type="entry name" value="ATPase domain of HSP90 chaperone/DNA topoisomerase II/histidine kinase"/>
    <property type="match status" value="1"/>
</dbReference>
<keyword evidence="3" id="KW-0489">Methyltransferase</keyword>
<organism evidence="13 14">
    <name type="scientific">Candidatus Chloroploca asiatica</name>
    <dbReference type="NCBI Taxonomy" id="1506545"/>
    <lineage>
        <taxon>Bacteria</taxon>
        <taxon>Bacillati</taxon>
        <taxon>Chloroflexota</taxon>
        <taxon>Chloroflexia</taxon>
        <taxon>Chloroflexales</taxon>
        <taxon>Chloroflexineae</taxon>
        <taxon>Oscillochloridaceae</taxon>
        <taxon>Candidatus Chloroploca</taxon>
    </lineage>
</organism>
<dbReference type="SUPFAM" id="SSF55785">
    <property type="entry name" value="PYP-like sensor domain (PAS domain)"/>
    <property type="match status" value="1"/>
</dbReference>
<dbReference type="InterPro" id="IPR022641">
    <property type="entry name" value="CheR_N"/>
</dbReference>
<dbReference type="PROSITE" id="PS50123">
    <property type="entry name" value="CHER"/>
    <property type="match status" value="1"/>
</dbReference>
<evidence type="ECO:0000256" key="4">
    <source>
        <dbReference type="ARBA" id="ARBA00022679"/>
    </source>
</evidence>
<feature type="domain" description="Histidine kinase" evidence="10">
    <location>
        <begin position="919"/>
        <end position="1115"/>
    </location>
</feature>
<dbReference type="CDD" id="cd00130">
    <property type="entry name" value="PAS"/>
    <property type="match status" value="1"/>
</dbReference>
<sequence>MTDDATSAPDLDTVRSPLPEQSPVPETSPRVVGIGASAGGLQAFTEFLQHMPPDSGLAFVLIQHLDPQQPSYLPELLRVQTQMPVDQISDLTVVEANHVYLIPPNTALTIKHGKLYLEPPAAARGQRLPIDYFFHSLAIDQGAQAVGIVLSGTGADGTEGLTAIRAQGGLTLVQTPTSAAYSAMPQAAITRGVVDHIVAIAEMPALLLASDPSGASPPPVTPPVDTFRLILALLHQASGHDFSHYKRTTLQRRIDRRMQLLHLSSLETYLVRLQQDRDEVDLLFQDLLIGVTEFFRDPAACEALAPNVIAGLLRSKDASAPLRVWVPGCASGEEAYSIAIILREQLAQLDTPPPIQIFATDIDETALAIARTGWYDARILAHVNPERLSRYFVPEGAGYKVKKALRELCLFSVHNLISDPPFGRMDLIACRNLLIYFDTDLQRQLIPVFHYALSPGGYLFLGSAESAVGAIDPSELFRVIDSRHRIYQRKERSVQPRIVLPWASARRPAMRISGTTVHQQSAAPSNLGTTIERILIQDYTPTALAVDPQGLVAYLSGQAYPYLSVPPGEPTANLFDMAHPDLRFPLQAAIRTVAQTLTPVVREDVTLRTAEGERQLSLTVRPFPETSSEGGLLLVILQASRVTLPQPSPVDLTASPTTPADALAQELQHTRETLEATINELQSANSDLTAANEELRSLNEELQATNEEQQTSKEEIQSINEELQTVNAELSSKIIELDRANADLANLFASAQIPAIFLSQDSRIARFTPQATELFALIESDIGRPLSDLRTYFYHDNLPLLITQVLQTVTAIEEVIHQPERDRWWNMHIRPYHTLAGTVDGIVLTFTDISTLKQAEAVLQNARNELEERVNARTDELALTNVALQAQVVARTRGEQTRQELLQQLLMAQEEERGHIARELHDQMGQDLTALILGLKALQDRLSNDNPSSERVAQLQTMAMQISQEIRNLAVQLRPSVLDDLGIILALRNYVEQWSARTHVGVDLHTSGLDERRLPLAVETTIYRLVQEGLTNVLKHAQASEVSIIIERDADRVRVIIEDDGLGFSVPANWDNLVATQQLGLIGMRERVKLLGGNMTIESEPGSGTRIFVLIPLPTALEGDSNDADLDLPGQ</sequence>
<name>A0A2H3KKM4_9CHLR</name>
<dbReference type="InterPro" id="IPR000673">
    <property type="entry name" value="Sig_transdc_resp-reg_Me-estase"/>
</dbReference>
<dbReference type="CDD" id="cd16917">
    <property type="entry name" value="HATPase_UhpB-NarQ-NarX-like"/>
    <property type="match status" value="1"/>
</dbReference>
<evidence type="ECO:0000256" key="9">
    <source>
        <dbReference type="SAM" id="MobiDB-lite"/>
    </source>
</evidence>
<dbReference type="PROSITE" id="PS50122">
    <property type="entry name" value="CHEB"/>
    <property type="match status" value="1"/>
</dbReference>
<dbReference type="InterPro" id="IPR036890">
    <property type="entry name" value="HATPase_C_sf"/>
</dbReference>
<dbReference type="Pfam" id="PF13596">
    <property type="entry name" value="PAS_10"/>
    <property type="match status" value="1"/>
</dbReference>
<dbReference type="InterPro" id="IPR005467">
    <property type="entry name" value="His_kinase_dom"/>
</dbReference>
<comment type="catalytic activity">
    <reaction evidence="1">
        <text>L-glutamyl-[protein] + S-adenosyl-L-methionine = [protein]-L-glutamate 5-O-methyl ester + S-adenosyl-L-homocysteine</text>
        <dbReference type="Rhea" id="RHEA:24452"/>
        <dbReference type="Rhea" id="RHEA-COMP:10208"/>
        <dbReference type="Rhea" id="RHEA-COMP:10311"/>
        <dbReference type="ChEBI" id="CHEBI:29973"/>
        <dbReference type="ChEBI" id="CHEBI:57856"/>
        <dbReference type="ChEBI" id="CHEBI:59789"/>
        <dbReference type="ChEBI" id="CHEBI:82795"/>
        <dbReference type="EC" id="2.1.1.80"/>
    </reaction>
</comment>
<dbReference type="Pfam" id="PF03705">
    <property type="entry name" value="CheR_N"/>
    <property type="match status" value="1"/>
</dbReference>
<dbReference type="CDD" id="cd02440">
    <property type="entry name" value="AdoMet_MTases"/>
    <property type="match status" value="1"/>
</dbReference>
<dbReference type="GO" id="GO:0046983">
    <property type="term" value="F:protein dimerization activity"/>
    <property type="evidence" value="ECO:0007669"/>
    <property type="project" value="InterPro"/>
</dbReference>
<dbReference type="Proteomes" id="UP000220922">
    <property type="component" value="Unassembled WGS sequence"/>
</dbReference>
<dbReference type="SUPFAM" id="SSF53335">
    <property type="entry name" value="S-adenosyl-L-methionine-dependent methyltransferases"/>
    <property type="match status" value="1"/>
</dbReference>
<dbReference type="Gene3D" id="1.20.5.1930">
    <property type="match status" value="1"/>
</dbReference>
<evidence type="ECO:0000313" key="13">
    <source>
        <dbReference type="EMBL" id="PDV98497.1"/>
    </source>
</evidence>
<evidence type="ECO:0000259" key="12">
    <source>
        <dbReference type="PROSITE" id="PS50123"/>
    </source>
</evidence>
<dbReference type="GO" id="GO:0000155">
    <property type="term" value="F:phosphorelay sensor kinase activity"/>
    <property type="evidence" value="ECO:0007669"/>
    <property type="project" value="InterPro"/>
</dbReference>
<dbReference type="InterPro" id="IPR050903">
    <property type="entry name" value="Bact_Chemotaxis_MeTrfase"/>
</dbReference>
<evidence type="ECO:0000256" key="7">
    <source>
        <dbReference type="PROSITE-ProRule" id="PRU00050"/>
    </source>
</evidence>
<feature type="coiled-coil region" evidence="8">
    <location>
        <begin position="660"/>
        <end position="740"/>
    </location>
</feature>
<dbReference type="InterPro" id="IPR000014">
    <property type="entry name" value="PAS"/>
</dbReference>
<dbReference type="GO" id="GO:0008984">
    <property type="term" value="F:protein-glutamate methylesterase activity"/>
    <property type="evidence" value="ECO:0007669"/>
    <property type="project" value="InterPro"/>
</dbReference>
<feature type="domain" description="CheB-type methylesterase" evidence="11">
    <location>
        <begin position="25"/>
        <end position="214"/>
    </location>
</feature>
<dbReference type="CDD" id="cd16434">
    <property type="entry name" value="CheB-CheR_fusion"/>
    <property type="match status" value="1"/>
</dbReference>
<dbReference type="Gene3D" id="1.10.155.10">
    <property type="entry name" value="Chemotaxis receptor methyltransferase CheR, N-terminal domain"/>
    <property type="match status" value="1"/>
</dbReference>